<feature type="domain" description="DNA2/NAM7 helicase helicase" evidence="3">
    <location>
        <begin position="1245"/>
        <end position="1347"/>
    </location>
</feature>
<dbReference type="OMA" id="YVISNRD"/>
<sequence>MSGSREHLLQDAITVRDGPWSYHVPDLRNPGGLVKSIDLHSDSTSQAITLKWTKIPGNRATSNINPDHLIHITITNFRLQDNSVTPPQPATSRETTDYLVRFLKSGIKLNGTHYNFYGHSNSQLKSRSCFLRKGSSEEVDRSVESLGDFAKIKTVAKKVKRIGLLFSTADRVIDVAPKRCQDIPDIEDGNFIFTDGCGLISLEFAELLVRKKPIVFRNRKYLPSVFQIRYRGYKGVVTLDRAMKGAVWLQFRKSMKKFAGSEDLSFAVVEHSKPYTYGYLNDETALLLHSLGISSEVLLDKQKSFFHSLDNATKDPTMAFAYLCSINETALAEKLLIDGLESISKQLKKFIAQEQSKMINKRGEQKCRILVPSSRLLFGVCDHKDVLKPGECFVRVTLNADGRPRTITGVNVLIARNPCLHPGDLRKLRAVDKPELSHLSDFFVCWDKDLVPTNLSEPAEYPGGKEKPSFKPITSEDRIEYFARYTSASLGRVKKLFLGWARYNGPLSRECQELNRLFSLCVDANKITVPKHLDDPPPPLEGQEPFVLDLLHEAALAYVSQARKDKNKMREHVECDSVEVLESALCDGATISTFELAKIAFRWCKMNRVDFGDMVSLIDLQQLSHDERLWLLGELPPQSETPSQILNDLLQSHILRCEELWPYRLNYQGLHWKCVFRSDEVRLSSLFEKMGQYFELFEKKLLVLRISERFSIAIYLPKRIPKEDDFLIGDSVRLFAFPHSHTDITGHRRLVSTKVGYRLYFDNTKLELYNNHRRDTFVFLNRSQNNDKAYKNIEGAANRARAIETTIVEGTNYDWRASIALGKFSSGLQQQIGRVNREGILAAEIYVISNTDIRSLQTLDLWLESIDTMNIHPLFDRAPCEFSIPAKVDTDWSEQSTLVQRVARDRQFEKLREPSATASISDLLKFAYKSHDIKLAAEIYDYVIPKGLIFSNTFCDPALFRELLAFLVYMPANAAVFTRICPWDELPSALRPLLVRSAPQILQSLVQCTNMMEDLVLRPFEAVLRELAELSTTLIQDLVEGISLQVWSPQLCLELFLEIFEPLSPHLMTGSSSVTSQYFLRNLFGIALDHCDEADEAVTARRELWKFDDTNTDREDCTLKSRRRIDAPQMERLAAGDHVRFKRVSEPSNVFIAHGSDSFDALVEKAEPGLVTFRCLRHPPVHIDLCPWELKHCGSFVTSRAMFDALKELVENGSECCGVYEQLLSLPLIASSTERPEVPYQYRSELNDSQNSAVNASLQGPLTCLWGPPGTGKTYTIVALLHSLLALESGERILITAPTHNAVDNVLRKYVETSSASSNTFIPPVRVSTDVRKVADDLKQYTCDALEGKDINQFPAARRKALKRVQEARLIFTTCVGAGVGLLRKEKFANVIIDEASQQTEPASLIPLVKGCERVILVGDHVQLRATVGKHSQLVDFDVSLFERLWKSPNEVAVRKVMLDTQYRMHPDICQFPSAEFYEHKLLTGPSCHNILLAQSLFNWPSRRMQNGIWKRSRCVFIQCSHPEDLGQKSKSNKGQADICREVFHQLSTPAACTTVPPGSQNVEEHPKQSIVILTPYTRQAELLRKLCPGVTVSSIDGFQGQEADIVIYVTVRCNLHGETGFLKDLRRLNVALTRAKAGLVVIGDKETLTMRKEEASVAVWTRLLGALVRVDLKKSGE</sequence>
<dbReference type="Pfam" id="PF13086">
    <property type="entry name" value="AAA_11"/>
    <property type="match status" value="2"/>
</dbReference>
<dbReference type="EMBL" id="KE720798">
    <property type="protein sequence ID" value="ERF75697.1"/>
    <property type="molecule type" value="Genomic_DNA"/>
</dbReference>
<organism evidence="5 6">
    <name type="scientific">Endocarpon pusillum (strain Z07020 / HMAS-L-300199)</name>
    <name type="common">Lichen-forming fungus</name>
    <dbReference type="NCBI Taxonomy" id="1263415"/>
    <lineage>
        <taxon>Eukaryota</taxon>
        <taxon>Fungi</taxon>
        <taxon>Dikarya</taxon>
        <taxon>Ascomycota</taxon>
        <taxon>Pezizomycotina</taxon>
        <taxon>Eurotiomycetes</taxon>
        <taxon>Chaetothyriomycetidae</taxon>
        <taxon>Verrucariales</taxon>
        <taxon>Verrucariaceae</taxon>
        <taxon>Endocarpon</taxon>
    </lineage>
</organism>
<dbReference type="SUPFAM" id="SSF52540">
    <property type="entry name" value="P-loop containing nucleoside triphosphate hydrolases"/>
    <property type="match status" value="1"/>
</dbReference>
<accession>U1GDN0</accession>
<dbReference type="HOGENOM" id="CLU_002184_0_0_1"/>
<feature type="domain" description="DNA2/NAM7 helicase helicase" evidence="3">
    <location>
        <begin position="1363"/>
        <end position="1428"/>
    </location>
</feature>
<keyword evidence="1" id="KW-0378">Hydrolase</keyword>
<feature type="domain" description="RDRP core" evidence="2">
    <location>
        <begin position="57"/>
        <end position="441"/>
    </location>
</feature>
<name>U1GDN0_ENDPU</name>
<evidence type="ECO:0000313" key="5">
    <source>
        <dbReference type="EMBL" id="ERF75697.1"/>
    </source>
</evidence>
<dbReference type="InterPro" id="IPR047187">
    <property type="entry name" value="SF1_C_Upf1"/>
</dbReference>
<evidence type="ECO:0000259" key="2">
    <source>
        <dbReference type="Pfam" id="PF05183"/>
    </source>
</evidence>
<dbReference type="GO" id="GO:0003968">
    <property type="term" value="F:RNA-directed RNA polymerase activity"/>
    <property type="evidence" value="ECO:0007669"/>
    <property type="project" value="InterPro"/>
</dbReference>
<dbReference type="CDD" id="cd18808">
    <property type="entry name" value="SF1_C_Upf1"/>
    <property type="match status" value="1"/>
</dbReference>
<dbReference type="InterPro" id="IPR027417">
    <property type="entry name" value="P-loop_NTPase"/>
</dbReference>
<dbReference type="Pfam" id="PF13087">
    <property type="entry name" value="AAA_12"/>
    <property type="match status" value="1"/>
</dbReference>
<feature type="domain" description="DNA2/NAM7 helicase-like C-terminal" evidence="4">
    <location>
        <begin position="1438"/>
        <end position="1646"/>
    </location>
</feature>
<dbReference type="InterPro" id="IPR041677">
    <property type="entry name" value="DNA2/NAM7_AAA_11"/>
</dbReference>
<dbReference type="eggNOG" id="KOG0988">
    <property type="taxonomic scope" value="Eukaryota"/>
</dbReference>
<dbReference type="InterPro" id="IPR057596">
    <property type="entry name" value="RDRP_core"/>
</dbReference>
<dbReference type="Proteomes" id="UP000019373">
    <property type="component" value="Unassembled WGS sequence"/>
</dbReference>
<dbReference type="RefSeq" id="XP_007786855.1">
    <property type="nucleotide sequence ID" value="XM_007788665.1"/>
</dbReference>
<dbReference type="InterPro" id="IPR045055">
    <property type="entry name" value="DNA2/NAM7-like"/>
</dbReference>
<dbReference type="OrthoDB" id="6513042at2759"/>
<proteinExistence type="predicted"/>
<dbReference type="Pfam" id="PF05183">
    <property type="entry name" value="RdRP"/>
    <property type="match status" value="1"/>
</dbReference>
<dbReference type="PANTHER" id="PTHR10887">
    <property type="entry name" value="DNA2/NAM7 HELICASE FAMILY"/>
    <property type="match status" value="1"/>
</dbReference>
<keyword evidence="1" id="KW-0347">Helicase</keyword>
<dbReference type="GO" id="GO:0004386">
    <property type="term" value="F:helicase activity"/>
    <property type="evidence" value="ECO:0007669"/>
    <property type="project" value="InterPro"/>
</dbReference>
<keyword evidence="1" id="KW-0547">Nucleotide-binding</keyword>
<dbReference type="InterPro" id="IPR041679">
    <property type="entry name" value="DNA2/NAM7-like_C"/>
</dbReference>
<dbReference type="eggNOG" id="KOG1802">
    <property type="taxonomic scope" value="Eukaryota"/>
</dbReference>
<dbReference type="GeneID" id="19236582"/>
<evidence type="ECO:0000259" key="4">
    <source>
        <dbReference type="Pfam" id="PF13087"/>
    </source>
</evidence>
<dbReference type="PANTHER" id="PTHR10887:SF495">
    <property type="entry name" value="HELICASE SENATAXIN ISOFORM X1-RELATED"/>
    <property type="match status" value="1"/>
</dbReference>
<reference evidence="6" key="1">
    <citation type="journal article" date="2014" name="BMC Genomics">
        <title>Genome characteristics reveal the impact of lichenization on lichen-forming fungus Endocarpon pusillum Hedwig (Verrucariales, Ascomycota).</title>
        <authorList>
            <person name="Wang Y.-Y."/>
            <person name="Liu B."/>
            <person name="Zhang X.-Y."/>
            <person name="Zhou Q.-M."/>
            <person name="Zhang T."/>
            <person name="Li H."/>
            <person name="Yu Y.-F."/>
            <person name="Zhang X.-L."/>
            <person name="Hao X.-Y."/>
            <person name="Wang M."/>
            <person name="Wang L."/>
            <person name="Wei J.-C."/>
        </authorList>
    </citation>
    <scope>NUCLEOTIDE SEQUENCE [LARGE SCALE GENOMIC DNA]</scope>
    <source>
        <strain evidence="6">Z07020 / HMAS-L-300199</strain>
    </source>
</reference>
<gene>
    <name evidence="5" type="ORF">EPUS_01527</name>
</gene>
<evidence type="ECO:0000259" key="3">
    <source>
        <dbReference type="Pfam" id="PF13086"/>
    </source>
</evidence>
<keyword evidence="1" id="KW-0067">ATP-binding</keyword>
<evidence type="ECO:0000256" key="1">
    <source>
        <dbReference type="ARBA" id="ARBA00022806"/>
    </source>
</evidence>
<evidence type="ECO:0000313" key="6">
    <source>
        <dbReference type="Proteomes" id="UP000019373"/>
    </source>
</evidence>
<protein>
    <submittedName>
        <fullName evidence="5">Uncharacterized protein</fullName>
    </submittedName>
</protein>
<dbReference type="Gene3D" id="3.40.50.300">
    <property type="entry name" value="P-loop containing nucleotide triphosphate hydrolases"/>
    <property type="match status" value="2"/>
</dbReference>
<keyword evidence="6" id="KW-1185">Reference proteome</keyword>